<dbReference type="Gene3D" id="2.30.29.30">
    <property type="entry name" value="Pleckstrin-homology domain (PH domain)/Phosphotyrosine-binding domain (PTB)"/>
    <property type="match status" value="1"/>
</dbReference>
<dbReference type="InterPro" id="IPR000719">
    <property type="entry name" value="Prot_kinase_dom"/>
</dbReference>
<dbReference type="SMART" id="SM00219">
    <property type="entry name" value="TyrKc"/>
    <property type="match status" value="1"/>
</dbReference>
<evidence type="ECO:0000256" key="2">
    <source>
        <dbReference type="ARBA" id="ARBA00004316"/>
    </source>
</evidence>
<keyword evidence="15" id="KW-0829">Tyrosine-protein kinase</keyword>
<dbReference type="InterPro" id="IPR035963">
    <property type="entry name" value="FERM_2"/>
</dbReference>
<dbReference type="EC" id="2.7.10.2" evidence="5"/>
<feature type="binding site" evidence="19">
    <location>
        <position position="373"/>
    </location>
    <ligand>
        <name>ATP</name>
        <dbReference type="ChEBI" id="CHEBI:30616"/>
    </ligand>
</feature>
<feature type="domain" description="FERM" evidence="21">
    <location>
        <begin position="1"/>
        <end position="288"/>
    </location>
</feature>
<dbReference type="PROSITE" id="PS50011">
    <property type="entry name" value="PROTEIN_KINASE_DOM"/>
    <property type="match status" value="1"/>
</dbReference>
<dbReference type="PANTHER" id="PTHR46221:SF11">
    <property type="entry name" value="NON-SPECIFIC PROTEIN-TYROSINE KINASE"/>
    <property type="match status" value="1"/>
</dbReference>
<dbReference type="PRINTS" id="PR00109">
    <property type="entry name" value="TYRKINASE"/>
</dbReference>
<dbReference type="Gene3D" id="3.10.20.90">
    <property type="entry name" value="Phosphatidylinositol 3-kinase Catalytic Subunit, Chain A, domain 1"/>
    <property type="match status" value="1"/>
</dbReference>
<dbReference type="Pfam" id="PF07714">
    <property type="entry name" value="PK_Tyr_Ser-Thr"/>
    <property type="match status" value="1"/>
</dbReference>
<comment type="catalytic activity">
    <reaction evidence="17">
        <text>L-tyrosyl-[protein] + ATP = O-phospho-L-tyrosyl-[protein] + ADP + H(+)</text>
        <dbReference type="Rhea" id="RHEA:10596"/>
        <dbReference type="Rhea" id="RHEA-COMP:10136"/>
        <dbReference type="Rhea" id="RHEA-COMP:20101"/>
        <dbReference type="ChEBI" id="CHEBI:15378"/>
        <dbReference type="ChEBI" id="CHEBI:30616"/>
        <dbReference type="ChEBI" id="CHEBI:46858"/>
        <dbReference type="ChEBI" id="CHEBI:61978"/>
        <dbReference type="ChEBI" id="CHEBI:456216"/>
        <dbReference type="EC" id="2.7.10.2"/>
    </reaction>
</comment>
<evidence type="ECO:0000259" key="21">
    <source>
        <dbReference type="PROSITE" id="PS50057"/>
    </source>
</evidence>
<keyword evidence="8" id="KW-0597">Phosphoprotein</keyword>
<dbReference type="GO" id="GO:0042995">
    <property type="term" value="C:cell projection"/>
    <property type="evidence" value="ECO:0007669"/>
    <property type="project" value="UniProtKB-SubCell"/>
</dbReference>
<dbReference type="SUPFAM" id="SSF54236">
    <property type="entry name" value="Ubiquitin-like"/>
    <property type="match status" value="1"/>
</dbReference>
<dbReference type="Pfam" id="PF03623">
    <property type="entry name" value="Focal_AT"/>
    <property type="match status" value="1"/>
</dbReference>
<organism evidence="22 23">
    <name type="scientific">Pygocentrus nattereri</name>
    <name type="common">Red-bellied piranha</name>
    <dbReference type="NCBI Taxonomy" id="42514"/>
    <lineage>
        <taxon>Eukaryota</taxon>
        <taxon>Metazoa</taxon>
        <taxon>Chordata</taxon>
        <taxon>Craniata</taxon>
        <taxon>Vertebrata</taxon>
        <taxon>Euteleostomi</taxon>
        <taxon>Actinopterygii</taxon>
        <taxon>Neopterygii</taxon>
        <taxon>Teleostei</taxon>
        <taxon>Ostariophysi</taxon>
        <taxon>Characiformes</taxon>
        <taxon>Characoidei</taxon>
        <taxon>Pygocentrus</taxon>
    </lineage>
</organism>
<dbReference type="GO" id="GO:0005524">
    <property type="term" value="F:ATP binding"/>
    <property type="evidence" value="ECO:0007669"/>
    <property type="project" value="UniProtKB-UniRule"/>
</dbReference>
<evidence type="ECO:0000313" key="22">
    <source>
        <dbReference type="Ensembl" id="ENSPNAP00000043022.1"/>
    </source>
</evidence>
<keyword evidence="11" id="KW-0418">Kinase</keyword>
<evidence type="ECO:0000256" key="12">
    <source>
        <dbReference type="ARBA" id="ARBA00022840"/>
    </source>
</evidence>
<dbReference type="GO" id="GO:0005925">
    <property type="term" value="C:focal adhesion"/>
    <property type="evidence" value="ECO:0007669"/>
    <property type="project" value="UniProtKB-SubCell"/>
</dbReference>
<dbReference type="Gene3D" id="1.20.120.330">
    <property type="entry name" value="Nucleotidyltransferases domain 2"/>
    <property type="match status" value="1"/>
</dbReference>
<evidence type="ECO:0000256" key="1">
    <source>
        <dbReference type="ARBA" id="ARBA00004246"/>
    </source>
</evidence>
<dbReference type="Gene3D" id="3.30.200.20">
    <property type="entry name" value="Phosphorylase Kinase, domain 1"/>
    <property type="match status" value="1"/>
</dbReference>
<evidence type="ECO:0000256" key="4">
    <source>
        <dbReference type="ARBA" id="ARBA00004496"/>
    </source>
</evidence>
<dbReference type="Proteomes" id="UP001501920">
    <property type="component" value="Chromosome 4"/>
</dbReference>
<dbReference type="CDD" id="cd14473">
    <property type="entry name" value="FERM_B-lobe"/>
    <property type="match status" value="1"/>
</dbReference>
<evidence type="ECO:0000256" key="7">
    <source>
        <dbReference type="ARBA" id="ARBA00022490"/>
    </source>
</evidence>
<reference evidence="22" key="2">
    <citation type="submission" date="2025-08" db="UniProtKB">
        <authorList>
            <consortium name="Ensembl"/>
        </authorList>
    </citation>
    <scope>IDENTIFICATION</scope>
</reference>
<dbReference type="AlphaFoldDB" id="A0AAR2IY97"/>
<dbReference type="InterPro" id="IPR019749">
    <property type="entry name" value="Band_41_domain"/>
</dbReference>
<keyword evidence="10 19" id="KW-0547">Nucleotide-binding</keyword>
<dbReference type="InterPro" id="IPR041784">
    <property type="entry name" value="FAK1/PYK2_FERM_C"/>
</dbReference>
<dbReference type="GO" id="GO:0008284">
    <property type="term" value="P:positive regulation of cell population proliferation"/>
    <property type="evidence" value="ECO:0007669"/>
    <property type="project" value="UniProtKB-ARBA"/>
</dbReference>
<dbReference type="FunFam" id="1.20.120.330:FF:000007">
    <property type="entry name" value="protein-tyrosine kinase 2-beta isoform X1"/>
    <property type="match status" value="1"/>
</dbReference>
<dbReference type="GeneTree" id="ENSGT00940000157269"/>
<dbReference type="SUPFAM" id="SSF56112">
    <property type="entry name" value="Protein kinase-like (PK-like)"/>
    <property type="match status" value="1"/>
</dbReference>
<dbReference type="PROSITE" id="PS00107">
    <property type="entry name" value="PROTEIN_KINASE_ATP"/>
    <property type="match status" value="1"/>
</dbReference>
<accession>A0AAR2IY97</accession>
<evidence type="ECO:0000256" key="8">
    <source>
        <dbReference type="ARBA" id="ARBA00022553"/>
    </source>
</evidence>
<dbReference type="InterPro" id="IPR005189">
    <property type="entry name" value="Focal_adhesion_kin_target_dom"/>
</dbReference>
<proteinExistence type="inferred from homology"/>
<dbReference type="CDD" id="cd13190">
    <property type="entry name" value="FERM_C_FAK1"/>
    <property type="match status" value="1"/>
</dbReference>
<protein>
    <recommendedName>
        <fullName evidence="5">non-specific protein-tyrosine kinase</fullName>
        <ecNumber evidence="5">2.7.10.2</ecNumber>
    </recommendedName>
</protein>
<sequence>HLPTPGQSVVQRGAIIQSILISGRLGPNVQNADCFGLRLKHLKSEEHYWLHPDLTIRDVEQRYERLHVEAEWRYDLRIRYIPAVYLEKFREDRTSLLYLYHQVRSDYMQQYANKVSDGMALQLGCLEIRRMYKDMDAKVFNLITLFVPHHPQPKQLRKMIQQTFQQYCALKEEDCIIKFFKTFGEFINFNEEVFPCELVQGWSLAVDLVIGARGIRQRTQSDSSTVCLAEFKQIRSIKTTAQSNGKALLHVEIKGAKPPLSVNVPSLAMAENMADLIDGYCRLENSTDSSLISWPNKGKTEVSFIISVLFFCLSDSDIYCEIMDEKPPPPAAQFEISRKSIVLGQILGAGFFGEVFEGVYKKENGEKINVAVKTCKDCSPDVMEKFMSEAVIMKNLDHPHIVSLIGIIEEHPVWIIMELYQYGELGDYLAQNKKTLTNDRLILYSLQVCKALVYLQGKNMVHRDIAVRNVLVATPECVKLGDFGLSRYIENEEYYKASVTRLPIKWMAPESINFRRFTTASDVWMFAVCIWEIMSRGQQPFFWLENRDVINQLEQGIRLPKPDLCPPALYSLMTRCWSYDPSERPTFTELENGLDLICLCMCMCIYFDVMFCLLPQLNEALCASSPDLASPCEYQSPVDSTNSLTVPTMAARRLSLGEGEFVVGPSSMEDAQRLWQAEKQRLQEAIVKQKEEMLEDQNWLDKEEKLLDPKTQEKTVVQLPPAKPPRISVQPAPTAELDRSEDKVYQYVMDLVKMIVQLKNDVNTLPSSEYITIVKSVGMSLRDLIHSVDDILPSLHGSVRTEIEGTQKLLNKDMAELISKMRLAQQNAITSLKEDCKKQMLAAAHTLAMDAKNLLDAVDQARVRANLAKPRPEDAVSPDTN</sequence>
<dbReference type="PANTHER" id="PTHR46221">
    <property type="entry name" value="FERM AND PDZ DOMAIN-CONTAINING PROTEIN FAMILY MEMBER"/>
    <property type="match status" value="1"/>
</dbReference>
<dbReference type="InterPro" id="IPR049385">
    <property type="entry name" value="FAK1-like_FERM_C"/>
</dbReference>
<dbReference type="SUPFAM" id="SSF47031">
    <property type="entry name" value="Second domain of FERM"/>
    <property type="match status" value="1"/>
</dbReference>
<keyword evidence="16" id="KW-0966">Cell projection</keyword>
<dbReference type="Gene3D" id="1.20.80.10">
    <property type="match status" value="1"/>
</dbReference>
<dbReference type="GO" id="GO:0005737">
    <property type="term" value="C:cytoplasm"/>
    <property type="evidence" value="ECO:0007669"/>
    <property type="project" value="UniProtKB-SubCell"/>
</dbReference>
<dbReference type="SMART" id="SM00295">
    <property type="entry name" value="B41"/>
    <property type="match status" value="1"/>
</dbReference>
<keyword evidence="23" id="KW-1185">Reference proteome</keyword>
<comment type="similarity">
    <text evidence="18">Belongs to the protein kinase superfamily. Tyr protein kinase family. Fes/fps subfamily.</text>
</comment>
<dbReference type="InterPro" id="IPR014352">
    <property type="entry name" value="FERM/acyl-CoA-bd_prot_sf"/>
</dbReference>
<dbReference type="SUPFAM" id="SSF50729">
    <property type="entry name" value="PH domain-like"/>
    <property type="match status" value="1"/>
</dbReference>
<dbReference type="InterPro" id="IPR000299">
    <property type="entry name" value="FERM_domain"/>
</dbReference>
<dbReference type="InterPro" id="IPR011993">
    <property type="entry name" value="PH-like_dom_sf"/>
</dbReference>
<keyword evidence="7" id="KW-0963">Cytoplasm</keyword>
<dbReference type="SUPFAM" id="SSF68993">
    <property type="entry name" value="FAT domain of focal adhesion kinase"/>
    <property type="match status" value="1"/>
</dbReference>
<dbReference type="GO" id="GO:0007165">
    <property type="term" value="P:signal transduction"/>
    <property type="evidence" value="ECO:0007669"/>
    <property type="project" value="UniProtKB-ARBA"/>
</dbReference>
<evidence type="ECO:0000256" key="14">
    <source>
        <dbReference type="ARBA" id="ARBA00023136"/>
    </source>
</evidence>
<dbReference type="InterPro" id="IPR036137">
    <property type="entry name" value="Focal_adhe_kin_target_dom_sf"/>
</dbReference>
<dbReference type="Pfam" id="PF21477">
    <property type="entry name" value="FERM_C_FAK1"/>
    <property type="match status" value="1"/>
</dbReference>
<dbReference type="FunFam" id="3.30.200.20:FF:000194">
    <property type="entry name" value="protein-tyrosine kinase 2-beta isoform X1"/>
    <property type="match status" value="1"/>
</dbReference>
<dbReference type="Gene3D" id="1.10.510.10">
    <property type="entry name" value="Transferase(Phosphotransferase) domain 1"/>
    <property type="match status" value="1"/>
</dbReference>
<name>A0AAR2IY97_PYGNA</name>
<feature type="domain" description="Protein kinase" evidence="20">
    <location>
        <begin position="341"/>
        <end position="597"/>
    </location>
</feature>
<dbReference type="InterPro" id="IPR041390">
    <property type="entry name" value="FADK_N"/>
</dbReference>
<evidence type="ECO:0000256" key="5">
    <source>
        <dbReference type="ARBA" id="ARBA00011903"/>
    </source>
</evidence>
<evidence type="ECO:0000256" key="18">
    <source>
        <dbReference type="ARBA" id="ARBA00061333"/>
    </source>
</evidence>
<dbReference type="Pfam" id="PF18038">
    <property type="entry name" value="FERM_N_2"/>
    <property type="match status" value="1"/>
</dbReference>
<reference evidence="22" key="3">
    <citation type="submission" date="2025-09" db="UniProtKB">
        <authorList>
            <consortium name="Ensembl"/>
        </authorList>
    </citation>
    <scope>IDENTIFICATION</scope>
</reference>
<dbReference type="PROSITE" id="PS50057">
    <property type="entry name" value="FERM_3"/>
    <property type="match status" value="1"/>
</dbReference>
<dbReference type="Ensembl" id="ENSPNAT00000076446.1">
    <property type="protein sequence ID" value="ENSPNAP00000043022.1"/>
    <property type="gene ID" value="ENSPNAG00000005382.2"/>
</dbReference>
<keyword evidence="12 19" id="KW-0067">ATP-binding</keyword>
<dbReference type="GO" id="GO:0005886">
    <property type="term" value="C:plasma membrane"/>
    <property type="evidence" value="ECO:0007669"/>
    <property type="project" value="UniProtKB-SubCell"/>
</dbReference>
<evidence type="ECO:0000256" key="17">
    <source>
        <dbReference type="ARBA" id="ARBA00051245"/>
    </source>
</evidence>
<keyword evidence="6" id="KW-1003">Cell membrane</keyword>
<dbReference type="InterPro" id="IPR017441">
    <property type="entry name" value="Protein_kinase_ATP_BS"/>
</dbReference>
<comment type="subcellular location">
    <subcellularLocation>
        <location evidence="1">Cell junction</location>
        <location evidence="1">Focal adhesion</location>
    </subcellularLocation>
    <subcellularLocation>
        <location evidence="3">Cell membrane</location>
        <topology evidence="3">Peripheral membrane protein</topology>
        <orientation evidence="3">Cytoplasmic side</orientation>
    </subcellularLocation>
    <subcellularLocation>
        <location evidence="2">Cell projection</location>
    </subcellularLocation>
    <subcellularLocation>
        <location evidence="4">Cytoplasm</location>
    </subcellularLocation>
</comment>
<dbReference type="InterPro" id="IPR019748">
    <property type="entry name" value="FERM_central"/>
</dbReference>
<dbReference type="GO" id="GO:0004715">
    <property type="term" value="F:non-membrane spanning protein tyrosine kinase activity"/>
    <property type="evidence" value="ECO:0007669"/>
    <property type="project" value="UniProtKB-EC"/>
</dbReference>
<reference evidence="22 23" key="1">
    <citation type="submission" date="2020-10" db="EMBL/GenBank/DDBJ databases">
        <title>Pygocentrus nattereri (red-bellied piranha) genome, fPygNat1, primary haplotype.</title>
        <authorList>
            <person name="Myers G."/>
            <person name="Meyer A."/>
            <person name="Karagic N."/>
            <person name="Pippel M."/>
            <person name="Winkler S."/>
            <person name="Tracey A."/>
            <person name="Wood J."/>
            <person name="Formenti G."/>
            <person name="Howe K."/>
            <person name="Fedrigo O."/>
            <person name="Jarvis E.D."/>
        </authorList>
    </citation>
    <scope>NUCLEOTIDE SEQUENCE [LARGE SCALE GENOMIC DNA]</scope>
</reference>
<dbReference type="Pfam" id="PF00373">
    <property type="entry name" value="FERM_M"/>
    <property type="match status" value="1"/>
</dbReference>
<evidence type="ECO:0000259" key="20">
    <source>
        <dbReference type="PROSITE" id="PS50011"/>
    </source>
</evidence>
<evidence type="ECO:0000256" key="6">
    <source>
        <dbReference type="ARBA" id="ARBA00022475"/>
    </source>
</evidence>
<evidence type="ECO:0000313" key="23">
    <source>
        <dbReference type="Proteomes" id="UP001501920"/>
    </source>
</evidence>
<evidence type="ECO:0000256" key="9">
    <source>
        <dbReference type="ARBA" id="ARBA00022679"/>
    </source>
</evidence>
<dbReference type="InterPro" id="IPR011009">
    <property type="entry name" value="Kinase-like_dom_sf"/>
</dbReference>
<dbReference type="GO" id="GO:0007172">
    <property type="term" value="P:signal complex assembly"/>
    <property type="evidence" value="ECO:0007669"/>
    <property type="project" value="InterPro"/>
</dbReference>
<keyword evidence="9" id="KW-0808">Transferase</keyword>
<keyword evidence="13" id="KW-0965">Cell junction</keyword>
<evidence type="ECO:0000256" key="3">
    <source>
        <dbReference type="ARBA" id="ARBA00004413"/>
    </source>
</evidence>
<dbReference type="InterPro" id="IPR001245">
    <property type="entry name" value="Ser-Thr/Tyr_kinase_cat_dom"/>
</dbReference>
<evidence type="ECO:0000256" key="16">
    <source>
        <dbReference type="ARBA" id="ARBA00023273"/>
    </source>
</evidence>
<dbReference type="InterPro" id="IPR008266">
    <property type="entry name" value="Tyr_kinase_AS"/>
</dbReference>
<dbReference type="InterPro" id="IPR029071">
    <property type="entry name" value="Ubiquitin-like_domsf"/>
</dbReference>
<evidence type="ECO:0000256" key="13">
    <source>
        <dbReference type="ARBA" id="ARBA00022949"/>
    </source>
</evidence>
<dbReference type="PROSITE" id="PS00109">
    <property type="entry name" value="PROTEIN_KINASE_TYR"/>
    <property type="match status" value="1"/>
</dbReference>
<evidence type="ECO:0000256" key="10">
    <source>
        <dbReference type="ARBA" id="ARBA00022741"/>
    </source>
</evidence>
<keyword evidence="14" id="KW-0472">Membrane</keyword>
<evidence type="ECO:0000256" key="19">
    <source>
        <dbReference type="PROSITE-ProRule" id="PRU10141"/>
    </source>
</evidence>
<dbReference type="InterPro" id="IPR020635">
    <property type="entry name" value="Tyr_kinase_cat_dom"/>
</dbReference>
<dbReference type="FunFam" id="1.10.510.10:FF:000027">
    <property type="entry name" value="Receptor protein-tyrosine kinase"/>
    <property type="match status" value="1"/>
</dbReference>
<evidence type="ECO:0000256" key="15">
    <source>
        <dbReference type="ARBA" id="ARBA00023137"/>
    </source>
</evidence>
<evidence type="ECO:0000256" key="11">
    <source>
        <dbReference type="ARBA" id="ARBA00022777"/>
    </source>
</evidence>